<dbReference type="EMBL" id="DSDM01000096">
    <property type="protein sequence ID" value="HDQ88824.1"/>
    <property type="molecule type" value="Genomic_DNA"/>
</dbReference>
<organism evidence="2">
    <name type="scientific">candidate division WWE3 bacterium</name>
    <dbReference type="NCBI Taxonomy" id="2053526"/>
    <lineage>
        <taxon>Bacteria</taxon>
        <taxon>Katanobacteria</taxon>
    </lineage>
</organism>
<dbReference type="AlphaFoldDB" id="A0A7C1DGG0"/>
<feature type="transmembrane region" description="Helical" evidence="1">
    <location>
        <begin position="21"/>
        <end position="43"/>
    </location>
</feature>
<accession>A0A7C1DGG0</accession>
<dbReference type="Proteomes" id="UP000886066">
    <property type="component" value="Unassembled WGS sequence"/>
</dbReference>
<name>A0A7C1DGG0_UNCKA</name>
<evidence type="ECO:0000256" key="1">
    <source>
        <dbReference type="SAM" id="Phobius"/>
    </source>
</evidence>
<keyword evidence="1" id="KW-0472">Membrane</keyword>
<comment type="caution">
    <text evidence="2">The sequence shown here is derived from an EMBL/GenBank/DDBJ whole genome shotgun (WGS) entry which is preliminary data.</text>
</comment>
<sequence length="134" mass="14727">MWKKTKEEQKNLDGQVKKFSVITALLSAGALTLVAVTMGYIYIKSWTPIKEFSAKKSAGGTVLELEFSAKVPVTGYVLYGTNPLATNKKEIVGEILGKAQMEIGHVLPERSHFVNFVTQTSDGKVFETGFLKVK</sequence>
<keyword evidence="1" id="KW-0812">Transmembrane</keyword>
<evidence type="ECO:0000313" key="2">
    <source>
        <dbReference type="EMBL" id="HDQ88824.1"/>
    </source>
</evidence>
<proteinExistence type="predicted"/>
<gene>
    <name evidence="2" type="ORF">ENN92_01610</name>
</gene>
<keyword evidence="1" id="KW-1133">Transmembrane helix</keyword>
<protein>
    <submittedName>
        <fullName evidence="2">Uncharacterized protein</fullName>
    </submittedName>
</protein>
<reference evidence="2" key="1">
    <citation type="journal article" date="2020" name="mSystems">
        <title>Genome- and Community-Level Interaction Insights into Carbon Utilization and Element Cycling Functions of Hydrothermarchaeota in Hydrothermal Sediment.</title>
        <authorList>
            <person name="Zhou Z."/>
            <person name="Liu Y."/>
            <person name="Xu W."/>
            <person name="Pan J."/>
            <person name="Luo Z.H."/>
            <person name="Li M."/>
        </authorList>
    </citation>
    <scope>NUCLEOTIDE SEQUENCE [LARGE SCALE GENOMIC DNA]</scope>
    <source>
        <strain evidence="2">SpSt-1219</strain>
    </source>
</reference>